<dbReference type="InterPro" id="IPR017853">
    <property type="entry name" value="GH"/>
</dbReference>
<evidence type="ECO:0000259" key="4">
    <source>
        <dbReference type="SMART" id="SM00642"/>
    </source>
</evidence>
<dbReference type="AlphaFoldDB" id="A0A7T0G2A2"/>
<dbReference type="SUPFAM" id="SSF51445">
    <property type="entry name" value="(Trans)glycosidases"/>
    <property type="match status" value="1"/>
</dbReference>
<dbReference type="PANTHER" id="PTHR43002">
    <property type="entry name" value="GLYCOGEN DEBRANCHING ENZYME"/>
    <property type="match status" value="1"/>
</dbReference>
<dbReference type="NCBIfam" id="TIGR02100">
    <property type="entry name" value="glgX_debranch"/>
    <property type="match status" value="1"/>
</dbReference>
<evidence type="ECO:0000256" key="2">
    <source>
        <dbReference type="ARBA" id="ARBA00022801"/>
    </source>
</evidence>
<dbReference type="Proteomes" id="UP000594464">
    <property type="component" value="Chromosome"/>
</dbReference>
<keyword evidence="3" id="KW-0326">Glycosidase</keyword>
<dbReference type="SMART" id="SM00642">
    <property type="entry name" value="Aamy"/>
    <property type="match status" value="1"/>
</dbReference>
<dbReference type="SUPFAM" id="SSF51011">
    <property type="entry name" value="Glycosyl hydrolase domain"/>
    <property type="match status" value="1"/>
</dbReference>
<evidence type="ECO:0000313" key="5">
    <source>
        <dbReference type="EMBL" id="QPJ64115.1"/>
    </source>
</evidence>
<proteinExistence type="inferred from homology"/>
<organism evidence="5 6">
    <name type="scientific">Candidatus Nitrohelix vancouverensis</name>
    <dbReference type="NCBI Taxonomy" id="2705534"/>
    <lineage>
        <taxon>Bacteria</taxon>
        <taxon>Pseudomonadati</taxon>
        <taxon>Nitrospinota/Tectimicrobiota group</taxon>
        <taxon>Nitrospinota</taxon>
        <taxon>Nitrospinia</taxon>
        <taxon>Nitrospinales</taxon>
        <taxon>Nitrospinaceae</taxon>
        <taxon>Candidatus Nitrohelix</taxon>
    </lineage>
</organism>
<dbReference type="InterPro" id="IPR006047">
    <property type="entry name" value="GH13_cat_dom"/>
</dbReference>
<dbReference type="InterPro" id="IPR044505">
    <property type="entry name" value="GlgX_Isoamylase_N_E_set"/>
</dbReference>
<sequence>MSQPHSPLRQGVVQEGNGLRFTLFSKNATRVELCLFDSPHATQEARRIELQRTMEGLWTLHLPAIAPGCIYAYRVHGPYDPPQGHRFNPNKILLDPYARKIIRLPSERDTLRGEQRDNPAPFAMDETDSAHCAPLGVFEENGFDWQDDAPPRIPWESTLIYEAHVKGITQLRMDIPEEQRGRYLGLASPPIIDHLKSLGVTAVELLPIFQSLSEERLIQDQLTNYWGYNTLGFFVPESSYASVGGDPVQEFKSMTLALHRAGIEVILDVVYNHTAEGNEVGPTLSFRGVDNRSYYLLHPQAPNLYENYSGCGNTLKANSPQVRTFILDNLRYWVEEMHVDGFRFDLATTLARNHAQVEFQGSLLEEIQNDPILSQVKLIAEPWDLGPDGYQLGRYPKGWSQWNDRYRDHVRQFWRGDKNKIAEFATHISGSAPLFQRARTGPRAGINFVAAHDGFSLADLTAYSHKRNEANGENNADGNDHNFSWNCGVEGPTDDANILDLRSRQQRNLLATLLLSKGIPMIQCGDEWGHSQQGNNNAYCQDNEINWRRWDWTPEQQRQVDWVRRLSKIRRAINAITVNRFYLPPHEINPDGEPEAAWFSSFGERMTGADWNNPSIKSMGVLINPSPLVKGSSDTKITLLVNAGIHPALFTTPRNVENFPSQWREIANSFMPDRDPRQVAFPIRLEAHSLIVLET</sequence>
<gene>
    <name evidence="5" type="primary">glgX</name>
    <name evidence="5" type="ORF">G3M78_01320</name>
</gene>
<dbReference type="Pfam" id="PF02922">
    <property type="entry name" value="CBM_48"/>
    <property type="match status" value="1"/>
</dbReference>
<dbReference type="InterPro" id="IPR011837">
    <property type="entry name" value="Glycogen_debranch_GlgX"/>
</dbReference>
<dbReference type="InterPro" id="IPR014756">
    <property type="entry name" value="Ig_E-set"/>
</dbReference>
<evidence type="ECO:0000256" key="1">
    <source>
        <dbReference type="ARBA" id="ARBA00008061"/>
    </source>
</evidence>
<dbReference type="GO" id="GO:0005980">
    <property type="term" value="P:glycogen catabolic process"/>
    <property type="evidence" value="ECO:0007669"/>
    <property type="project" value="InterPro"/>
</dbReference>
<protein>
    <submittedName>
        <fullName evidence="5">Glycogen debranching protein GlgX</fullName>
    </submittedName>
</protein>
<evidence type="ECO:0000313" key="6">
    <source>
        <dbReference type="Proteomes" id="UP000594464"/>
    </source>
</evidence>
<dbReference type="InterPro" id="IPR013783">
    <property type="entry name" value="Ig-like_fold"/>
</dbReference>
<comment type="similarity">
    <text evidence="1">Belongs to the glycosyl hydrolase 13 family.</text>
</comment>
<feature type="domain" description="Glycosyl hydrolase family 13 catalytic" evidence="4">
    <location>
        <begin position="170"/>
        <end position="570"/>
    </location>
</feature>
<dbReference type="Pfam" id="PF00128">
    <property type="entry name" value="Alpha-amylase"/>
    <property type="match status" value="1"/>
</dbReference>
<dbReference type="Gene3D" id="3.20.20.80">
    <property type="entry name" value="Glycosidases"/>
    <property type="match status" value="1"/>
</dbReference>
<dbReference type="SUPFAM" id="SSF81296">
    <property type="entry name" value="E set domains"/>
    <property type="match status" value="1"/>
</dbReference>
<accession>A0A7T0G2A2</accession>
<name>A0A7T0G2A2_9BACT</name>
<dbReference type="EMBL" id="CP048620">
    <property type="protein sequence ID" value="QPJ64115.1"/>
    <property type="molecule type" value="Genomic_DNA"/>
</dbReference>
<dbReference type="Gene3D" id="2.60.40.1180">
    <property type="entry name" value="Golgi alpha-mannosidase II"/>
    <property type="match status" value="1"/>
</dbReference>
<reference evidence="6" key="1">
    <citation type="submission" date="2020-02" db="EMBL/GenBank/DDBJ databases">
        <title>Genomic and physiological characterization of two novel Nitrospinaceae genera.</title>
        <authorList>
            <person name="Mueller A.J."/>
            <person name="Jung M.-Y."/>
            <person name="Strachan C.R."/>
            <person name="Herbold C.W."/>
            <person name="Kirkegaard R.H."/>
            <person name="Daims H."/>
        </authorList>
    </citation>
    <scope>NUCLEOTIDE SEQUENCE [LARGE SCALE GENOMIC DNA]</scope>
</reference>
<evidence type="ECO:0000256" key="3">
    <source>
        <dbReference type="ARBA" id="ARBA00023295"/>
    </source>
</evidence>
<dbReference type="KEGG" id="nva:G3M78_01320"/>
<dbReference type="InterPro" id="IPR004193">
    <property type="entry name" value="Glyco_hydro_13_N"/>
</dbReference>
<dbReference type="GO" id="GO:0004135">
    <property type="term" value="F:amylo-alpha-1,6-glucosidase activity"/>
    <property type="evidence" value="ECO:0007669"/>
    <property type="project" value="InterPro"/>
</dbReference>
<dbReference type="Gene3D" id="2.60.40.10">
    <property type="entry name" value="Immunoglobulins"/>
    <property type="match status" value="1"/>
</dbReference>
<dbReference type="CDD" id="cd02856">
    <property type="entry name" value="E_set_GDE_Isoamylase_N"/>
    <property type="match status" value="1"/>
</dbReference>
<dbReference type="InterPro" id="IPR013780">
    <property type="entry name" value="Glyco_hydro_b"/>
</dbReference>
<keyword evidence="2" id="KW-0378">Hydrolase</keyword>
<dbReference type="CDD" id="cd11326">
    <property type="entry name" value="AmyAc_Glg_debranch"/>
    <property type="match status" value="1"/>
</dbReference>